<evidence type="ECO:0000313" key="4">
    <source>
        <dbReference type="EMBL" id="TWB86765.1"/>
    </source>
</evidence>
<evidence type="ECO:0000256" key="2">
    <source>
        <dbReference type="ARBA" id="ARBA00022737"/>
    </source>
</evidence>
<organism evidence="4 5">
    <name type="scientific">Bradyrhizobium macuxiense</name>
    <dbReference type="NCBI Taxonomy" id="1755647"/>
    <lineage>
        <taxon>Bacteria</taxon>
        <taxon>Pseudomonadati</taxon>
        <taxon>Pseudomonadota</taxon>
        <taxon>Alphaproteobacteria</taxon>
        <taxon>Hyphomicrobiales</taxon>
        <taxon>Nitrobacteraceae</taxon>
        <taxon>Bradyrhizobium</taxon>
    </lineage>
</organism>
<dbReference type="InterPro" id="IPR019775">
    <property type="entry name" value="WD40_repeat_CS"/>
</dbReference>
<feature type="repeat" description="WD" evidence="3">
    <location>
        <begin position="837"/>
        <end position="878"/>
    </location>
</feature>
<proteinExistence type="predicted"/>
<dbReference type="InterPro" id="IPR020472">
    <property type="entry name" value="WD40_PAC1"/>
</dbReference>
<dbReference type="SUPFAM" id="SSF50969">
    <property type="entry name" value="YVTN repeat-like/Quinoprotein amine dehydrogenase"/>
    <property type="match status" value="1"/>
</dbReference>
<dbReference type="EMBL" id="VITY01000028">
    <property type="protein sequence ID" value="TWB86765.1"/>
    <property type="molecule type" value="Genomic_DNA"/>
</dbReference>
<dbReference type="InterPro" id="IPR011044">
    <property type="entry name" value="Quino_amine_DH_bsu"/>
</dbReference>
<dbReference type="SMART" id="SM00320">
    <property type="entry name" value="WD40"/>
    <property type="match status" value="11"/>
</dbReference>
<dbReference type="CDD" id="cd00200">
    <property type="entry name" value="WD40"/>
    <property type="match status" value="2"/>
</dbReference>
<dbReference type="AlphaFoldDB" id="A0A560KUB2"/>
<comment type="caution">
    <text evidence="4">The sequence shown here is derived from an EMBL/GenBank/DDBJ whole genome shotgun (WGS) entry which is preliminary data.</text>
</comment>
<dbReference type="Proteomes" id="UP000321304">
    <property type="component" value="Unassembled WGS sequence"/>
</dbReference>
<dbReference type="PRINTS" id="PR00320">
    <property type="entry name" value="GPROTEINBRPT"/>
</dbReference>
<dbReference type="RefSeq" id="WP_146993151.1">
    <property type="nucleotide sequence ID" value="NZ_VITY01000028.1"/>
</dbReference>
<evidence type="ECO:0000313" key="5">
    <source>
        <dbReference type="Proteomes" id="UP000321304"/>
    </source>
</evidence>
<keyword evidence="1 3" id="KW-0853">WD repeat</keyword>
<gene>
    <name evidence="4" type="ORF">FBZ93_1285</name>
</gene>
<feature type="repeat" description="WD" evidence="3">
    <location>
        <begin position="450"/>
        <end position="491"/>
    </location>
</feature>
<dbReference type="PROSITE" id="PS50082">
    <property type="entry name" value="WD_REPEATS_2"/>
    <property type="match status" value="7"/>
</dbReference>
<dbReference type="PROSITE" id="PS50294">
    <property type="entry name" value="WD_REPEATS_REGION"/>
    <property type="match status" value="3"/>
</dbReference>
<feature type="repeat" description="WD" evidence="3">
    <location>
        <begin position="541"/>
        <end position="582"/>
    </location>
</feature>
<dbReference type="InterPro" id="IPR001680">
    <property type="entry name" value="WD40_rpt"/>
</dbReference>
<dbReference type="SUPFAM" id="SSF50978">
    <property type="entry name" value="WD40 repeat-like"/>
    <property type="match status" value="2"/>
</dbReference>
<dbReference type="PANTHER" id="PTHR19879">
    <property type="entry name" value="TRANSCRIPTION INITIATION FACTOR TFIID"/>
    <property type="match status" value="1"/>
</dbReference>
<dbReference type="Gene3D" id="2.130.10.10">
    <property type="entry name" value="YVTN repeat-like/Quinoprotein amine dehydrogenase"/>
    <property type="match status" value="4"/>
</dbReference>
<sequence>MSEETEPRQFTYDAFATYATDPDRDLVREVEDFIEGLHRDRLLSKQFRERLAICVDGQDFRIPRPETANPKTLEQIMRDVVRTCQATSRCLLVFSGSSTASHPWINAEINWWREQPDFGPIFFILTHGQVSENAGRKLGDDAGQKNSVSNSLPNALTGERAGLSELWFDLRGYHARARWRRLRRSLLDRELHAESSNWNKVRIYDEELFRLATQILALRLGKDLSKEDVLPKWKAAWRLKQRLRRVWLGIAVVLVSATTIVADRVIEGQNIEELATVAQAAVNDQEYERAIETAIRGLPVDGDFFWRRGWSDAAVRKLLAILAGAAQMSAYVGQLKSDEYEEPAKDGVRMPLRSAEFDPSGTRIVTASNAGSVIIWDRLSRKKVQTCRQDNVFAGFAAKPGSTPWVRDARFGKTAETVLSVGRYGGWIWNSTCEKCTSQSASDCEPKARMLGHIADVRTGMFSPDWTKVVTTADDETVREWNAADGSPIGPLELPPSNLPTGYRYTTSAEYSRDGNSIVVGRRDGLIAVLHAQTHKIQQTLKNSDDAVWSVHFDLSGERVLSTSGNGYVVIWDVHSGKPVSFFRQASGVGKSIFSPDQRYILTTSLDNVARIFDATTLEQVFALKGHTRSLTSAAFSPDGKQIVTTSDDGTARIWNLGISILPSVVTAISGANQSSAISKDGRKFAVGTTDGRVAVYDIVPPSTLTPGPVFRVSTGAVTSVSFGSDSDTLVVAANDGQITTWHIDSGKAEPITALPAADSFAAASPDGNLISVASSLGADPYGAKVMNLRERNSTLLTGASQITAIEFDRSGSQIAGASETGHAFTWDAKSGQKIWELENPGKVLSAHFSKDGSHLATSTIDRKALVWDLSSGTKAQVFLGHTYDVNSARLSSDGKRLVTASSDRTVRIWDVETGVSILKFVVGREANDAFFVNDDHQIIVAAASGDILMYDVSWTEKLNRELKLRACAEKLTDLDESTECSRTGPFSSVLWQQLLNATRASVERLIRPLRS</sequence>
<dbReference type="PROSITE" id="PS00678">
    <property type="entry name" value="WD_REPEATS_1"/>
    <property type="match status" value="4"/>
</dbReference>
<reference evidence="4 5" key="1">
    <citation type="submission" date="2019-06" db="EMBL/GenBank/DDBJ databases">
        <title>Genomic Encyclopedia of Type Strains, Phase IV (KMG-V): Genome sequencing to study the core and pangenomes of soil and plant-associated prokaryotes.</title>
        <authorList>
            <person name="Whitman W."/>
        </authorList>
    </citation>
    <scope>NUCLEOTIDE SEQUENCE [LARGE SCALE GENOMIC DNA]</scope>
    <source>
        <strain evidence="4 5">BR 10355</strain>
    </source>
</reference>
<accession>A0A560KUB2</accession>
<feature type="repeat" description="WD" evidence="3">
    <location>
        <begin position="711"/>
        <end position="752"/>
    </location>
</feature>
<dbReference type="InterPro" id="IPR015943">
    <property type="entry name" value="WD40/YVTN_repeat-like_dom_sf"/>
</dbReference>
<keyword evidence="2" id="KW-0677">Repeat</keyword>
<evidence type="ECO:0000256" key="1">
    <source>
        <dbReference type="ARBA" id="ARBA00022574"/>
    </source>
</evidence>
<keyword evidence="5" id="KW-1185">Reference proteome</keyword>
<dbReference type="PANTHER" id="PTHR19879:SF9">
    <property type="entry name" value="TRANSCRIPTION INITIATION FACTOR TFIID SUBUNIT 5"/>
    <property type="match status" value="1"/>
</dbReference>
<feature type="repeat" description="WD" evidence="3">
    <location>
        <begin position="879"/>
        <end position="920"/>
    </location>
</feature>
<protein>
    <submittedName>
        <fullName evidence="4">WD40 repeat protein</fullName>
    </submittedName>
</protein>
<name>A0A560KUB2_9BRAD</name>
<feature type="repeat" description="WD" evidence="3">
    <location>
        <begin position="624"/>
        <end position="657"/>
    </location>
</feature>
<dbReference type="OrthoDB" id="8169573at2"/>
<evidence type="ECO:0000256" key="3">
    <source>
        <dbReference type="PROSITE-ProRule" id="PRU00221"/>
    </source>
</evidence>
<dbReference type="Pfam" id="PF00400">
    <property type="entry name" value="WD40"/>
    <property type="match status" value="7"/>
</dbReference>
<feature type="repeat" description="WD" evidence="3">
    <location>
        <begin position="345"/>
        <end position="386"/>
    </location>
</feature>
<dbReference type="InterPro" id="IPR036322">
    <property type="entry name" value="WD40_repeat_dom_sf"/>
</dbReference>